<dbReference type="RefSeq" id="WP_006882956.1">
    <property type="nucleotide sequence ID" value="NZ_AOIU01000013.1"/>
</dbReference>
<proteinExistence type="inferred from homology"/>
<name>M0CYP6_9EURY</name>
<dbReference type="GO" id="GO:0006865">
    <property type="term" value="P:amino acid transport"/>
    <property type="evidence" value="ECO:0007669"/>
    <property type="project" value="UniProtKB-KW"/>
</dbReference>
<keyword evidence="12" id="KW-1185">Reference proteome</keyword>
<dbReference type="OrthoDB" id="60458at2157"/>
<comment type="caution">
    <text evidence="11">The sequence shown here is derived from an EMBL/GenBank/DDBJ whole genome shotgun (WGS) entry which is preliminary data.</text>
</comment>
<dbReference type="InterPro" id="IPR035906">
    <property type="entry name" value="MetI-like_sf"/>
</dbReference>
<accession>M0CYP6</accession>
<evidence type="ECO:0000256" key="7">
    <source>
        <dbReference type="ARBA" id="ARBA00022989"/>
    </source>
</evidence>
<evidence type="ECO:0000256" key="8">
    <source>
        <dbReference type="ARBA" id="ARBA00023136"/>
    </source>
</evidence>
<sequence>MSNIDTDSETQVSQNRSGNILLVDERLRWIGLVLSLMFTGLVAYIMYRIVLFVDPELLVTIFPRFLEAFWLVLRIVLVSSALSIILGTFVGLARISTQPITHYLATGYVEFFRGTPLLFQLIVLYVGIPALWEAGQFPYGDNWQIIAAVVGLTLNHAAYVGEAVKGGINAIPNGQMEAARSLGLSYTQSMWNVILPQGFRNALAALGNDQVILIKDTSLLTVIAVPELITVYRNVNTNQFDPWTPILFVCLGYLSLTIPLGMLVRKLERMSQWGNTDG</sequence>
<keyword evidence="5 9" id="KW-0812">Transmembrane</keyword>
<evidence type="ECO:0000256" key="4">
    <source>
        <dbReference type="ARBA" id="ARBA00022475"/>
    </source>
</evidence>
<feature type="domain" description="ABC transmembrane type-1" evidence="10">
    <location>
        <begin position="69"/>
        <end position="264"/>
    </location>
</feature>
<dbReference type="Pfam" id="PF00528">
    <property type="entry name" value="BPD_transp_1"/>
    <property type="match status" value="1"/>
</dbReference>
<dbReference type="EMBL" id="AOIU01000013">
    <property type="protein sequence ID" value="ELZ27532.1"/>
    <property type="molecule type" value="Genomic_DNA"/>
</dbReference>
<comment type="subcellular location">
    <subcellularLocation>
        <location evidence="1 9">Cell membrane</location>
        <topology evidence="1 9">Multi-pass membrane protein</topology>
    </subcellularLocation>
</comment>
<dbReference type="GO" id="GO:0043190">
    <property type="term" value="C:ATP-binding cassette (ABC) transporter complex"/>
    <property type="evidence" value="ECO:0007669"/>
    <property type="project" value="InterPro"/>
</dbReference>
<dbReference type="PROSITE" id="PS50928">
    <property type="entry name" value="ABC_TM1"/>
    <property type="match status" value="1"/>
</dbReference>
<dbReference type="PATRIC" id="fig|797114.5.peg.1312"/>
<feature type="transmembrane region" description="Helical" evidence="9">
    <location>
        <begin position="114"/>
        <end position="132"/>
    </location>
</feature>
<evidence type="ECO:0000259" key="10">
    <source>
        <dbReference type="PROSITE" id="PS50928"/>
    </source>
</evidence>
<keyword evidence="4" id="KW-1003">Cell membrane</keyword>
<dbReference type="PANTHER" id="PTHR30614">
    <property type="entry name" value="MEMBRANE COMPONENT OF AMINO ACID ABC TRANSPORTER"/>
    <property type="match status" value="1"/>
</dbReference>
<feature type="transmembrane region" description="Helical" evidence="9">
    <location>
        <begin position="69"/>
        <end position="93"/>
    </location>
</feature>
<organism evidence="11 12">
    <name type="scientific">Halosimplex carlsbadense 2-9-1</name>
    <dbReference type="NCBI Taxonomy" id="797114"/>
    <lineage>
        <taxon>Archaea</taxon>
        <taxon>Methanobacteriati</taxon>
        <taxon>Methanobacteriota</taxon>
        <taxon>Stenosarchaea group</taxon>
        <taxon>Halobacteria</taxon>
        <taxon>Halobacteriales</taxon>
        <taxon>Haloarculaceae</taxon>
        <taxon>Halosimplex</taxon>
    </lineage>
</organism>
<dbReference type="STRING" id="797114.C475_06420"/>
<dbReference type="GO" id="GO:0022857">
    <property type="term" value="F:transmembrane transporter activity"/>
    <property type="evidence" value="ECO:0007669"/>
    <property type="project" value="InterPro"/>
</dbReference>
<dbReference type="CDD" id="cd06261">
    <property type="entry name" value="TM_PBP2"/>
    <property type="match status" value="1"/>
</dbReference>
<dbReference type="Proteomes" id="UP000011626">
    <property type="component" value="Unassembled WGS sequence"/>
</dbReference>
<dbReference type="PANTHER" id="PTHR30614:SF20">
    <property type="entry name" value="GLUTAMINE TRANSPORT SYSTEM PERMEASE PROTEIN GLNP"/>
    <property type="match status" value="1"/>
</dbReference>
<dbReference type="Gene3D" id="1.10.3720.10">
    <property type="entry name" value="MetI-like"/>
    <property type="match status" value="1"/>
</dbReference>
<gene>
    <name evidence="11" type="ORF">C475_06420</name>
</gene>
<keyword evidence="3 9" id="KW-0813">Transport</keyword>
<dbReference type="SUPFAM" id="SSF161098">
    <property type="entry name" value="MetI-like"/>
    <property type="match status" value="1"/>
</dbReference>
<evidence type="ECO:0000256" key="2">
    <source>
        <dbReference type="ARBA" id="ARBA00010072"/>
    </source>
</evidence>
<dbReference type="InterPro" id="IPR000515">
    <property type="entry name" value="MetI-like"/>
</dbReference>
<evidence type="ECO:0000256" key="3">
    <source>
        <dbReference type="ARBA" id="ARBA00022448"/>
    </source>
</evidence>
<evidence type="ECO:0000256" key="1">
    <source>
        <dbReference type="ARBA" id="ARBA00004651"/>
    </source>
</evidence>
<keyword evidence="8 9" id="KW-0472">Membrane</keyword>
<dbReference type="InterPro" id="IPR010065">
    <property type="entry name" value="AA_ABC_transptr_permease_3TM"/>
</dbReference>
<dbReference type="NCBIfam" id="TIGR01726">
    <property type="entry name" value="HEQRo_perm_3TM"/>
    <property type="match status" value="1"/>
</dbReference>
<protein>
    <submittedName>
        <fullName evidence="11">Amino acid ABC transporter membrane protein, paat family</fullName>
    </submittedName>
</protein>
<keyword evidence="6" id="KW-0029">Amino-acid transport</keyword>
<dbReference type="InterPro" id="IPR043429">
    <property type="entry name" value="ArtM/GltK/GlnP/TcyL/YhdX-like"/>
</dbReference>
<feature type="transmembrane region" description="Helical" evidence="9">
    <location>
        <begin position="29"/>
        <end position="49"/>
    </location>
</feature>
<reference evidence="11 12" key="1">
    <citation type="journal article" date="2014" name="PLoS Genet.">
        <title>Phylogenetically driven sequencing of extremely halophilic archaea reveals strategies for static and dynamic osmo-response.</title>
        <authorList>
            <person name="Becker E.A."/>
            <person name="Seitzer P.M."/>
            <person name="Tritt A."/>
            <person name="Larsen D."/>
            <person name="Krusor M."/>
            <person name="Yao A.I."/>
            <person name="Wu D."/>
            <person name="Madern D."/>
            <person name="Eisen J.A."/>
            <person name="Darling A.E."/>
            <person name="Facciotti M.T."/>
        </authorList>
    </citation>
    <scope>NUCLEOTIDE SEQUENCE [LARGE SCALE GENOMIC DNA]</scope>
    <source>
        <strain evidence="11 12">2-9-1</strain>
    </source>
</reference>
<evidence type="ECO:0000313" key="12">
    <source>
        <dbReference type="Proteomes" id="UP000011626"/>
    </source>
</evidence>
<evidence type="ECO:0000313" key="11">
    <source>
        <dbReference type="EMBL" id="ELZ27532.1"/>
    </source>
</evidence>
<evidence type="ECO:0000256" key="6">
    <source>
        <dbReference type="ARBA" id="ARBA00022970"/>
    </source>
</evidence>
<keyword evidence="7 9" id="KW-1133">Transmembrane helix</keyword>
<feature type="transmembrane region" description="Helical" evidence="9">
    <location>
        <begin position="243"/>
        <end position="264"/>
    </location>
</feature>
<evidence type="ECO:0000256" key="9">
    <source>
        <dbReference type="RuleBase" id="RU363032"/>
    </source>
</evidence>
<comment type="similarity">
    <text evidence="2">Belongs to the binding-protein-dependent transport system permease family. HisMQ subfamily.</text>
</comment>
<evidence type="ECO:0000256" key="5">
    <source>
        <dbReference type="ARBA" id="ARBA00022692"/>
    </source>
</evidence>
<dbReference type="AlphaFoldDB" id="M0CYP6"/>
<dbReference type="eggNOG" id="arCOG01798">
    <property type="taxonomic scope" value="Archaea"/>
</dbReference>